<dbReference type="Proteomes" id="UP001500466">
    <property type="component" value="Unassembled WGS sequence"/>
</dbReference>
<feature type="region of interest" description="Disordered" evidence="1">
    <location>
        <begin position="1"/>
        <end position="32"/>
    </location>
</feature>
<evidence type="ECO:0000259" key="3">
    <source>
        <dbReference type="Pfam" id="PF15609"/>
    </source>
</evidence>
<dbReference type="SUPFAM" id="SSF53271">
    <property type="entry name" value="PRTase-like"/>
    <property type="match status" value="1"/>
</dbReference>
<proteinExistence type="predicted"/>
<evidence type="ECO:0000313" key="4">
    <source>
        <dbReference type="EMBL" id="GAA4946442.1"/>
    </source>
</evidence>
<evidence type="ECO:0000313" key="5">
    <source>
        <dbReference type="Proteomes" id="UP001500466"/>
    </source>
</evidence>
<feature type="domain" description="Orotate phosphoribosyltransferase-like" evidence="3">
    <location>
        <begin position="76"/>
        <end position="302"/>
    </location>
</feature>
<dbReference type="InterPro" id="IPR041688">
    <property type="entry name" value="PRTase_2"/>
</dbReference>
<feature type="region of interest" description="Disordered" evidence="1">
    <location>
        <begin position="133"/>
        <end position="164"/>
    </location>
</feature>
<evidence type="ECO:0008006" key="6">
    <source>
        <dbReference type="Google" id="ProtNLM"/>
    </source>
</evidence>
<feature type="compositionally biased region" description="Low complexity" evidence="1">
    <location>
        <begin position="513"/>
        <end position="526"/>
    </location>
</feature>
<feature type="region of interest" description="Disordered" evidence="1">
    <location>
        <begin position="513"/>
        <end position="544"/>
    </location>
</feature>
<organism evidence="4 5">
    <name type="scientific">Yinghuangia aomiensis</name>
    <dbReference type="NCBI Taxonomy" id="676205"/>
    <lineage>
        <taxon>Bacteria</taxon>
        <taxon>Bacillati</taxon>
        <taxon>Actinomycetota</taxon>
        <taxon>Actinomycetes</taxon>
        <taxon>Kitasatosporales</taxon>
        <taxon>Streptomycetaceae</taxon>
        <taxon>Yinghuangia</taxon>
    </lineage>
</organism>
<dbReference type="Pfam" id="PF15609">
    <property type="entry name" value="PRTase_2"/>
    <property type="match status" value="1"/>
</dbReference>
<keyword evidence="5" id="KW-1185">Reference proteome</keyword>
<name>A0ABP9GKD3_9ACTN</name>
<dbReference type="EMBL" id="BAABHS010000001">
    <property type="protein sequence ID" value="GAA4946442.1"/>
    <property type="molecule type" value="Genomic_DNA"/>
</dbReference>
<evidence type="ECO:0000256" key="1">
    <source>
        <dbReference type="SAM" id="MobiDB-lite"/>
    </source>
</evidence>
<evidence type="ECO:0000259" key="2">
    <source>
        <dbReference type="Pfam" id="PF12500"/>
    </source>
</evidence>
<dbReference type="InterPro" id="IPR029057">
    <property type="entry name" value="PRTase-like"/>
</dbReference>
<dbReference type="InterPro" id="IPR022537">
    <property type="entry name" value="TRSP_dom"/>
</dbReference>
<gene>
    <name evidence="4" type="ORF">GCM10023205_02770</name>
</gene>
<protein>
    <recommendedName>
        <fullName evidence="6">TRSP domain C terminus to PRTase_2</fullName>
    </recommendedName>
</protein>
<reference evidence="5" key="1">
    <citation type="journal article" date="2019" name="Int. J. Syst. Evol. Microbiol.">
        <title>The Global Catalogue of Microorganisms (GCM) 10K type strain sequencing project: providing services to taxonomists for standard genome sequencing and annotation.</title>
        <authorList>
            <consortium name="The Broad Institute Genomics Platform"/>
            <consortium name="The Broad Institute Genome Sequencing Center for Infectious Disease"/>
            <person name="Wu L."/>
            <person name="Ma J."/>
        </authorList>
    </citation>
    <scope>NUCLEOTIDE SEQUENCE [LARGE SCALE GENOMIC DNA]</scope>
    <source>
        <strain evidence="5">JCM 17986</strain>
    </source>
</reference>
<accession>A0ABP9GKD3</accession>
<dbReference type="Pfam" id="PF12500">
    <property type="entry name" value="TRSP"/>
    <property type="match status" value="1"/>
</dbReference>
<feature type="domain" description="TRSP" evidence="2">
    <location>
        <begin position="351"/>
        <end position="493"/>
    </location>
</feature>
<feature type="compositionally biased region" description="Polar residues" evidence="1">
    <location>
        <begin position="150"/>
        <end position="161"/>
    </location>
</feature>
<sequence length="544" mass="55666">MSTGYGAAEAGRSGGSARWGASDASSASTDSGAEWSGTWVARRLGLRMAADENGIGPSFSTDVTASYDGAGDLRGLVGLALRRNPRRAHLLVSTVLGKHVPQLPELVHESGRALGVLVAARLADGVGEAETTGAGRAGLGRGFHGAAPTGNGTRVTAQTAAGGSHDHRPVVLGYAETATGLGHCVAEMVAGATYLHSTRRPVSGVEPLGGFEEEHSHATSHLLLPEDPALLSGHGPLVLVDDELSTGRTVLNTIAEIHTVAPRSRYVIASLIDVRTGADRAAMAAFAAELGARVDVVALASGVVTLPEDALARGQELVAAEEARGSAASVDDSRPASVLRLDLDWPAGLPDGGRHGFTPDHQARLDAVLPALGAQAGAALAGARRVLVLGFEELMYVPLRLARALADALPEAEVRYSTTTRSPVLAVDDPGYAIRTRLDFPAHDDPADGPGPRYAYNVDPGADAARRFDTIAVVLDSTADTAALHADGGLVDRLAGVTDRVAVVVVPSYVPASAPPRTSAAATAPAGAPPDVPESAVPDREVAI</sequence>
<comment type="caution">
    <text evidence="4">The sequence shown here is derived from an EMBL/GenBank/DDBJ whole genome shotgun (WGS) entry which is preliminary data.</text>
</comment>